<evidence type="ECO:0000313" key="1">
    <source>
        <dbReference type="EMBL" id="EAT76791.1"/>
    </source>
</evidence>
<proteinExistence type="predicted"/>
<dbReference type="AlphaFoldDB" id="Q0TXD9"/>
<organism evidence="1 2">
    <name type="scientific">Phaeosphaeria nodorum (strain SN15 / ATCC MYA-4574 / FGSC 10173)</name>
    <name type="common">Glume blotch fungus</name>
    <name type="synonym">Parastagonospora nodorum</name>
    <dbReference type="NCBI Taxonomy" id="321614"/>
    <lineage>
        <taxon>Eukaryota</taxon>
        <taxon>Fungi</taxon>
        <taxon>Dikarya</taxon>
        <taxon>Ascomycota</taxon>
        <taxon>Pezizomycotina</taxon>
        <taxon>Dothideomycetes</taxon>
        <taxon>Pleosporomycetidae</taxon>
        <taxon>Pleosporales</taxon>
        <taxon>Pleosporineae</taxon>
        <taxon>Phaeosphaeriaceae</taxon>
        <taxon>Parastagonospora</taxon>
    </lineage>
</organism>
<dbReference type="KEGG" id="pno:SNOG_15953"/>
<accession>Q0TXD9</accession>
<reference evidence="2" key="1">
    <citation type="journal article" date="2007" name="Plant Cell">
        <title>Dothideomycete-plant interactions illuminated by genome sequencing and EST analysis of the wheat pathogen Stagonospora nodorum.</title>
        <authorList>
            <person name="Hane J.K."/>
            <person name="Lowe R.G."/>
            <person name="Solomon P.S."/>
            <person name="Tan K.C."/>
            <person name="Schoch C.L."/>
            <person name="Spatafora J.W."/>
            <person name="Crous P.W."/>
            <person name="Kodira C."/>
            <person name="Birren B.W."/>
            <person name="Galagan J.E."/>
            <person name="Torriani S.F."/>
            <person name="McDonald B.A."/>
            <person name="Oliver R.P."/>
        </authorList>
    </citation>
    <scope>NUCLEOTIDE SEQUENCE [LARGE SCALE GENOMIC DNA]</scope>
    <source>
        <strain evidence="2">SN15 / ATCC MYA-4574 / FGSC 10173</strain>
    </source>
</reference>
<dbReference type="RefSeq" id="XP_001806084.1">
    <property type="nucleotide sequence ID" value="XM_001806032.1"/>
</dbReference>
<dbReference type="EMBL" id="CH445365">
    <property type="protein sequence ID" value="EAT76791.1"/>
    <property type="molecule type" value="Genomic_DNA"/>
</dbReference>
<dbReference type="Proteomes" id="UP000001055">
    <property type="component" value="Unassembled WGS sequence"/>
</dbReference>
<dbReference type="GeneID" id="5983014"/>
<sequence length="63" mass="7211">MSLRDFYVWSQRKASLWGRPHPVIDSAIQGPNIEVVDANVEVVERRDRSGFALEDDIEVLTKV</sequence>
<name>Q0TXD9_PHANO</name>
<evidence type="ECO:0000313" key="2">
    <source>
        <dbReference type="Proteomes" id="UP000001055"/>
    </source>
</evidence>
<protein>
    <submittedName>
        <fullName evidence="1">Uncharacterized protein</fullName>
    </submittedName>
</protein>
<gene>
    <name evidence="1" type="ORF">SNOG_15953</name>
</gene>
<dbReference type="InParanoid" id="Q0TXD9"/>